<dbReference type="InterPro" id="IPR055729">
    <property type="entry name" value="DUF7305"/>
</dbReference>
<protein>
    <recommendedName>
        <fullName evidence="1">DUF7305 domain-containing protein</fullName>
    </recommendedName>
</protein>
<evidence type="ECO:0000259" key="1">
    <source>
        <dbReference type="Pfam" id="PF23981"/>
    </source>
</evidence>
<dbReference type="Pfam" id="PF23981">
    <property type="entry name" value="DUF7305"/>
    <property type="match status" value="1"/>
</dbReference>
<accession>A0A7X1E903</accession>
<organism evidence="2 3">
    <name type="scientific">Pelagicoccus albus</name>
    <dbReference type="NCBI Taxonomy" id="415222"/>
    <lineage>
        <taxon>Bacteria</taxon>
        <taxon>Pseudomonadati</taxon>
        <taxon>Verrucomicrobiota</taxon>
        <taxon>Opitutia</taxon>
        <taxon>Puniceicoccales</taxon>
        <taxon>Pelagicoccaceae</taxon>
        <taxon>Pelagicoccus</taxon>
    </lineage>
</organism>
<comment type="caution">
    <text evidence="2">The sequence shown here is derived from an EMBL/GenBank/DDBJ whole genome shotgun (WGS) entry which is preliminary data.</text>
</comment>
<proteinExistence type="predicted"/>
<dbReference type="EMBL" id="JACHVC010000012">
    <property type="protein sequence ID" value="MBC2606846.1"/>
    <property type="molecule type" value="Genomic_DNA"/>
</dbReference>
<keyword evidence="3" id="KW-1185">Reference proteome</keyword>
<evidence type="ECO:0000313" key="2">
    <source>
        <dbReference type="EMBL" id="MBC2606846.1"/>
    </source>
</evidence>
<name>A0A7X1E903_9BACT</name>
<reference evidence="2 3" key="1">
    <citation type="submission" date="2020-07" db="EMBL/GenBank/DDBJ databases">
        <authorList>
            <person name="Feng X."/>
        </authorList>
    </citation>
    <scope>NUCLEOTIDE SEQUENCE [LARGE SCALE GENOMIC DNA]</scope>
    <source>
        <strain evidence="2 3">JCM23202</strain>
    </source>
</reference>
<sequence>MLASILIVVIVGLWMAAAMQSSFTEYKMSNRYLNMQSALNLAESGLEEGVRAFNSQSWSGWTAYSEGYFKSIDADWLGSEGSGTIKIFVSDSPTSPTIAAEGKILGADGTPVSRQIKVDLSSGSLFANGLLARRNVIMNGNNVIVDSYDSRLGSYTPSSYANRFSNGNVASLNLANTDVLINNADIYGYLSVGGTFNVNSSFHNNGTLGVWGASTGTKDLNRVTEDFYADLPEVTVPAYSGWTDVSTINSGASDITGALTLGNPTDTSPANYQAERISLSGNGDDLVIDGPVRLYVRRNVSISGKGTIRITSTGSLELYSAESLSISGNGSAYGMQNETEKPEKFMIYNTTPTAGGTSVDVAGNGLVYAVVYAPNSNVHLQGGGNSGSVYGAIVGYEITLNGGYEFHYDEALEDLAGGGGMNIDFWRELKAEGERLPFDSPSSLNEAFQSFASTGSSLSH</sequence>
<gene>
    <name evidence="2" type="ORF">H5P27_12400</name>
</gene>
<dbReference type="AlphaFoldDB" id="A0A7X1E903"/>
<feature type="domain" description="DUF7305" evidence="1">
    <location>
        <begin position="268"/>
        <end position="414"/>
    </location>
</feature>
<dbReference type="RefSeq" id="WP_185660716.1">
    <property type="nucleotide sequence ID" value="NZ_CAWPOO010000012.1"/>
</dbReference>
<dbReference type="Proteomes" id="UP000526501">
    <property type="component" value="Unassembled WGS sequence"/>
</dbReference>
<evidence type="ECO:0000313" key="3">
    <source>
        <dbReference type="Proteomes" id="UP000526501"/>
    </source>
</evidence>